<reference evidence="1" key="1">
    <citation type="submission" date="2016-06" db="EMBL/GenBank/DDBJ databases">
        <title>Complete Genome Sequence of Pandoraea faecigallinarum DSM-23572.</title>
        <authorList>
            <person name="Yong D."/>
            <person name="Ee R."/>
            <person name="Lim Y.-L."/>
            <person name="Yin W.-F."/>
            <person name="Chan K.-G."/>
        </authorList>
    </citation>
    <scope>NUCLEOTIDE SEQUENCE</scope>
    <source>
        <strain evidence="1">DSM 23572</strain>
    </source>
</reference>
<protein>
    <submittedName>
        <fullName evidence="1">Uncharacterized protein</fullName>
    </submittedName>
</protein>
<evidence type="ECO:0000313" key="1">
    <source>
        <dbReference type="EMBL" id="AKM30553.1"/>
    </source>
</evidence>
<keyword evidence="2" id="KW-1185">Reference proteome</keyword>
<dbReference type="AlphaFoldDB" id="A0A0H3WVA4"/>
<gene>
    <name evidence="1" type="ORF">AB870_11210</name>
</gene>
<dbReference type="PATRIC" id="fig|656179.3.peg.2379"/>
<dbReference type="EMBL" id="CP011807">
    <property type="protein sequence ID" value="AKM30553.1"/>
    <property type="molecule type" value="Genomic_DNA"/>
</dbReference>
<proteinExistence type="predicted"/>
<name>A0A0H3WVA4_9BURK</name>
<dbReference type="Proteomes" id="UP000035651">
    <property type="component" value="Chromosome"/>
</dbReference>
<accession>A0A0H3WVA4</accession>
<sequence length="60" mass="7189">MHSRHHFDLSDHADSLHSSGVSRFLQFSVVFAFFPYKPRRSNRIRAVLRESLRFYTRNAH</sequence>
<evidence type="ECO:0000313" key="2">
    <source>
        <dbReference type="Proteomes" id="UP000035651"/>
    </source>
</evidence>
<organism evidence="1 2">
    <name type="scientific">Pandoraea faecigallinarum</name>
    <dbReference type="NCBI Taxonomy" id="656179"/>
    <lineage>
        <taxon>Bacteria</taxon>
        <taxon>Pseudomonadati</taxon>
        <taxon>Pseudomonadota</taxon>
        <taxon>Betaproteobacteria</taxon>
        <taxon>Burkholderiales</taxon>
        <taxon>Burkholderiaceae</taxon>
        <taxon>Pandoraea</taxon>
    </lineage>
</organism>
<dbReference type="KEGG" id="pfg:AB870_11210"/>